<evidence type="ECO:0000313" key="4">
    <source>
        <dbReference type="Proteomes" id="UP000031668"/>
    </source>
</evidence>
<evidence type="ECO:0000256" key="1">
    <source>
        <dbReference type="PROSITE-ProRule" id="PRU00176"/>
    </source>
</evidence>
<dbReference type="InterPro" id="IPR035979">
    <property type="entry name" value="RBD_domain_sf"/>
</dbReference>
<dbReference type="SUPFAM" id="SSF54928">
    <property type="entry name" value="RNA-binding domain, RBD"/>
    <property type="match status" value="1"/>
</dbReference>
<protein>
    <recommendedName>
        <fullName evidence="2">RRM domain-containing protein</fullName>
    </recommendedName>
</protein>
<dbReference type="OrthoDB" id="6159137at2759"/>
<dbReference type="AlphaFoldDB" id="A0A0C2MSW8"/>
<evidence type="ECO:0000259" key="2">
    <source>
        <dbReference type="PROSITE" id="PS50102"/>
    </source>
</evidence>
<dbReference type="InterPro" id="IPR012677">
    <property type="entry name" value="Nucleotide-bd_a/b_plait_sf"/>
</dbReference>
<dbReference type="Proteomes" id="UP000031668">
    <property type="component" value="Unassembled WGS sequence"/>
</dbReference>
<keyword evidence="4" id="KW-1185">Reference proteome</keyword>
<feature type="domain" description="RRM" evidence="2">
    <location>
        <begin position="246"/>
        <end position="317"/>
    </location>
</feature>
<dbReference type="Pfam" id="PF00076">
    <property type="entry name" value="RRM_1"/>
    <property type="match status" value="1"/>
</dbReference>
<comment type="caution">
    <text evidence="3">The sequence shown here is derived from an EMBL/GenBank/DDBJ whole genome shotgun (WGS) entry which is preliminary data.</text>
</comment>
<name>A0A0C2MSW8_THEKT</name>
<dbReference type="Gene3D" id="3.30.70.330">
    <property type="match status" value="1"/>
</dbReference>
<evidence type="ECO:0000313" key="3">
    <source>
        <dbReference type="EMBL" id="KII70386.1"/>
    </source>
</evidence>
<gene>
    <name evidence="3" type="ORF">RF11_00170</name>
</gene>
<organism evidence="3 4">
    <name type="scientific">Thelohanellus kitauei</name>
    <name type="common">Myxosporean</name>
    <dbReference type="NCBI Taxonomy" id="669202"/>
    <lineage>
        <taxon>Eukaryota</taxon>
        <taxon>Metazoa</taxon>
        <taxon>Cnidaria</taxon>
        <taxon>Myxozoa</taxon>
        <taxon>Myxosporea</taxon>
        <taxon>Bivalvulida</taxon>
        <taxon>Platysporina</taxon>
        <taxon>Myxobolidae</taxon>
        <taxon>Thelohanellus</taxon>
    </lineage>
</organism>
<proteinExistence type="predicted"/>
<dbReference type="EMBL" id="JWZT01002083">
    <property type="protein sequence ID" value="KII70386.1"/>
    <property type="molecule type" value="Genomic_DNA"/>
</dbReference>
<reference evidence="3 4" key="1">
    <citation type="journal article" date="2014" name="Genome Biol. Evol.">
        <title>The genome of the myxosporean Thelohanellus kitauei shows adaptations to nutrient acquisition within its fish host.</title>
        <authorList>
            <person name="Yang Y."/>
            <person name="Xiong J."/>
            <person name="Zhou Z."/>
            <person name="Huo F."/>
            <person name="Miao W."/>
            <person name="Ran C."/>
            <person name="Liu Y."/>
            <person name="Zhang J."/>
            <person name="Feng J."/>
            <person name="Wang M."/>
            <person name="Wang M."/>
            <person name="Wang L."/>
            <person name="Yao B."/>
        </authorList>
    </citation>
    <scope>NUCLEOTIDE SEQUENCE [LARGE SCALE GENOMIC DNA]</scope>
    <source>
        <strain evidence="3">Wuqing</strain>
    </source>
</reference>
<keyword evidence="1" id="KW-0694">RNA-binding</keyword>
<dbReference type="GO" id="GO:0003723">
    <property type="term" value="F:RNA binding"/>
    <property type="evidence" value="ECO:0007669"/>
    <property type="project" value="UniProtKB-UniRule"/>
</dbReference>
<sequence>MIMPNIRLFSEDSVMDHIFLDQAHRRSEGQNSISYTLSEIYRDGIKITLRTTYSQDSPLFPFLVVTVLGLFTYNHSSWPFVHVFYITSTFYSDRRFCITNSILYDCINPSQILTDGTLSFDNHTTTDVMDERVNNFLNIATLTDEYDQFSISEPRSYASNSLNIQSKILSQTSNNNPINGSGIYFESSSGSRGTNLDGVDDNFEMPQLMYDAQRRDTTSEVSNFNLHNIDYDFQQDCSNEVSYDVNSLYVGGYPDNTTTDDLYKLFSKYGQIQGVKMYDAKKMSFITYKNASSALAALKDGEIKFREKTLRVQQKRVINNVKSTRRENLELYGYPRDNKHSHIAFVLVLGSDFGLKEESDDRVAEFTTDGG</sequence>
<dbReference type="SMART" id="SM00360">
    <property type="entry name" value="RRM"/>
    <property type="match status" value="1"/>
</dbReference>
<dbReference type="PROSITE" id="PS50102">
    <property type="entry name" value="RRM"/>
    <property type="match status" value="1"/>
</dbReference>
<dbReference type="CDD" id="cd00590">
    <property type="entry name" value="RRM_SF"/>
    <property type="match status" value="1"/>
</dbReference>
<accession>A0A0C2MSW8</accession>
<dbReference type="InterPro" id="IPR000504">
    <property type="entry name" value="RRM_dom"/>
</dbReference>